<name>A0A3N4M681_9BACT</name>
<comment type="subcellular location">
    <subcellularLocation>
        <location evidence="1">Cell outer membrane</location>
    </subcellularLocation>
</comment>
<proteinExistence type="predicted"/>
<protein>
    <submittedName>
        <fullName evidence="6">TonB-dependent receptor</fullName>
    </submittedName>
</protein>
<evidence type="ECO:0000313" key="6">
    <source>
        <dbReference type="EMBL" id="RPD38741.1"/>
    </source>
</evidence>
<feature type="domain" description="Outer membrane protein beta-barrel" evidence="5">
    <location>
        <begin position="371"/>
        <end position="767"/>
    </location>
</feature>
<keyword evidence="2" id="KW-0472">Membrane</keyword>
<evidence type="ECO:0000256" key="1">
    <source>
        <dbReference type="ARBA" id="ARBA00004442"/>
    </source>
</evidence>
<sequence length="793" mass="89045">MKFLSSLLLSIVCCTAASAQFRITGTVRTGPGIPAPYATVMLLNAADSMLIKGAVCDSTGHYIMEGLATGQYLVAVSQAGFAKTYSGRIELNGHRTLPELQLKQAASLKEVEVLAKKPYIEVFADKMVLNVENNIIATGNSIFEVLKRAPGIRADQQDNLLLMGAPGTAIWIDGRPSNFTGETLTAWLKSQPADIVSKIEIITTPSSRYDAGGSSGIINIRLKKNIQQGLNGNIFLSGGMGKYPKAGSGLSLNYRKGRFNLYGNYNYYFSESYNLLTLNSANKEGGELLSENYWHPFRNSHSFRAGVDYMPDDKTTIGIIANVYLNNTNSQSEAVTIDKDQRKPESSLLTALTDRAERTGSYRLNANLQRNLDTLGSSIAVDADMAIYNKTLYEGILNDLNYERLAQLRNQAPTDLAIVSLKADYTRYFGKALKLETGVKASYVRSDNDFRYDSLLQAKWTPDGLRSNHFQYTEQIQAAYASLSYDTKKWSFQAGLRVERTDARGLSVTLDSLVSSRYTNLFPTLYVMRRLTEDQQITFSYGKRIGRPSYQTLNPFVRAIDPYTFIEGNPYLKPQLNHVLQLRHNFQNWLYTTAYYRYTEHYSESILTSDPVTRVIRNKTENIGHGVYTYLSVTIALPVTKWWEIETNAGFGYAGYTSVLPGKEFKNNGTGAEFSTNMTFTLPNKFRVQIGGDYSTAQPQGQYHNQPAYGVDFGVQKSFFKDKGSIRVNLNDAFNTRRFRANIYTDAASVLWINRWEARRLNLQLSWKFGNQQIKSARSRNTGSKEEENRVNL</sequence>
<dbReference type="SUPFAM" id="SSF49452">
    <property type="entry name" value="Starch-binding domain-like"/>
    <property type="match status" value="1"/>
</dbReference>
<organism evidence="6 7">
    <name type="scientific">Chitinophaga barathri</name>
    <dbReference type="NCBI Taxonomy" id="1647451"/>
    <lineage>
        <taxon>Bacteria</taxon>
        <taxon>Pseudomonadati</taxon>
        <taxon>Bacteroidota</taxon>
        <taxon>Chitinophagia</taxon>
        <taxon>Chitinophagales</taxon>
        <taxon>Chitinophagaceae</taxon>
        <taxon>Chitinophaga</taxon>
    </lineage>
</organism>
<gene>
    <name evidence="6" type="ORF">EG028_23840</name>
</gene>
<reference evidence="7" key="1">
    <citation type="submission" date="2018-11" db="EMBL/GenBank/DDBJ databases">
        <title>Chitinophaga lutea sp.nov., isolate from arsenic contaminated soil.</title>
        <authorList>
            <person name="Zong Y."/>
        </authorList>
    </citation>
    <scope>NUCLEOTIDE SEQUENCE [LARGE SCALE GENOMIC DNA]</scope>
    <source>
        <strain evidence="7">YLT18</strain>
    </source>
</reference>
<dbReference type="Pfam" id="PF13620">
    <property type="entry name" value="CarboxypepD_reg"/>
    <property type="match status" value="1"/>
</dbReference>
<dbReference type="PANTHER" id="PTHR40980:SF4">
    <property type="entry name" value="TONB-DEPENDENT RECEPTOR-LIKE BETA-BARREL DOMAIN-CONTAINING PROTEIN"/>
    <property type="match status" value="1"/>
</dbReference>
<feature type="chain" id="PRO_5018310372" evidence="4">
    <location>
        <begin position="20"/>
        <end position="793"/>
    </location>
</feature>
<dbReference type="InterPro" id="IPR013784">
    <property type="entry name" value="Carb-bd-like_fold"/>
</dbReference>
<dbReference type="InterPro" id="IPR037066">
    <property type="entry name" value="Plug_dom_sf"/>
</dbReference>
<keyword evidence="6" id="KW-0675">Receptor</keyword>
<dbReference type="Gene3D" id="2.170.130.10">
    <property type="entry name" value="TonB-dependent receptor, plug domain"/>
    <property type="match status" value="1"/>
</dbReference>
<comment type="caution">
    <text evidence="6">The sequence shown here is derived from an EMBL/GenBank/DDBJ whole genome shotgun (WGS) entry which is preliminary data.</text>
</comment>
<dbReference type="GO" id="GO:0009279">
    <property type="term" value="C:cell outer membrane"/>
    <property type="evidence" value="ECO:0007669"/>
    <property type="project" value="UniProtKB-SubCell"/>
</dbReference>
<keyword evidence="4" id="KW-0732">Signal</keyword>
<evidence type="ECO:0000256" key="4">
    <source>
        <dbReference type="SAM" id="SignalP"/>
    </source>
</evidence>
<dbReference type="OrthoDB" id="606851at2"/>
<keyword evidence="3" id="KW-0998">Cell outer membrane</keyword>
<evidence type="ECO:0000313" key="7">
    <source>
        <dbReference type="Proteomes" id="UP000279089"/>
    </source>
</evidence>
<evidence type="ECO:0000256" key="3">
    <source>
        <dbReference type="ARBA" id="ARBA00023237"/>
    </source>
</evidence>
<dbReference type="GO" id="GO:0030246">
    <property type="term" value="F:carbohydrate binding"/>
    <property type="evidence" value="ECO:0007669"/>
    <property type="project" value="InterPro"/>
</dbReference>
<accession>A0A3N4M681</accession>
<dbReference type="AlphaFoldDB" id="A0A3N4M681"/>
<dbReference type="EMBL" id="RMBX01000014">
    <property type="protein sequence ID" value="RPD38741.1"/>
    <property type="molecule type" value="Genomic_DNA"/>
</dbReference>
<evidence type="ECO:0000259" key="5">
    <source>
        <dbReference type="Pfam" id="PF14905"/>
    </source>
</evidence>
<dbReference type="RefSeq" id="WP_120518712.1">
    <property type="nucleotide sequence ID" value="NZ_QXZY01000014.1"/>
</dbReference>
<feature type="signal peptide" evidence="4">
    <location>
        <begin position="1"/>
        <end position="19"/>
    </location>
</feature>
<dbReference type="Gene3D" id="2.60.40.1120">
    <property type="entry name" value="Carboxypeptidase-like, regulatory domain"/>
    <property type="match status" value="1"/>
</dbReference>
<dbReference type="Pfam" id="PF14905">
    <property type="entry name" value="OMP_b-brl_3"/>
    <property type="match status" value="1"/>
</dbReference>
<dbReference type="SUPFAM" id="SSF56935">
    <property type="entry name" value="Porins"/>
    <property type="match status" value="1"/>
</dbReference>
<evidence type="ECO:0000256" key="2">
    <source>
        <dbReference type="ARBA" id="ARBA00023136"/>
    </source>
</evidence>
<dbReference type="InterPro" id="IPR036942">
    <property type="entry name" value="Beta-barrel_TonB_sf"/>
</dbReference>
<dbReference type="InterPro" id="IPR041700">
    <property type="entry name" value="OMP_b-brl_3"/>
</dbReference>
<dbReference type="Gene3D" id="2.40.170.20">
    <property type="entry name" value="TonB-dependent receptor, beta-barrel domain"/>
    <property type="match status" value="1"/>
</dbReference>
<dbReference type="Proteomes" id="UP000279089">
    <property type="component" value="Unassembled WGS sequence"/>
</dbReference>
<dbReference type="PANTHER" id="PTHR40980">
    <property type="entry name" value="PLUG DOMAIN-CONTAINING PROTEIN"/>
    <property type="match status" value="1"/>
</dbReference>
<keyword evidence="7" id="KW-1185">Reference proteome</keyword>